<dbReference type="InterPro" id="IPR013653">
    <property type="entry name" value="GCN5-like_dom"/>
</dbReference>
<dbReference type="Gene3D" id="3.40.630.30">
    <property type="match status" value="1"/>
</dbReference>
<evidence type="ECO:0000313" key="2">
    <source>
        <dbReference type="EMBL" id="RNB51217.1"/>
    </source>
</evidence>
<dbReference type="InterPro" id="IPR016181">
    <property type="entry name" value="Acyl_CoA_acyltransferase"/>
</dbReference>
<evidence type="ECO:0000259" key="1">
    <source>
        <dbReference type="PROSITE" id="PS51186"/>
    </source>
</evidence>
<dbReference type="GO" id="GO:0016747">
    <property type="term" value="F:acyltransferase activity, transferring groups other than amino-acyl groups"/>
    <property type="evidence" value="ECO:0007669"/>
    <property type="project" value="InterPro"/>
</dbReference>
<gene>
    <name evidence="2" type="ORF">EDM57_22450</name>
</gene>
<feature type="domain" description="N-acetyltransferase" evidence="1">
    <location>
        <begin position="133"/>
        <end position="260"/>
    </location>
</feature>
<protein>
    <submittedName>
        <fullName evidence="2">GNAT family N-acetyltransferase</fullName>
    </submittedName>
</protein>
<accession>A0A3M8AKR8</accession>
<dbReference type="OrthoDB" id="2464351at2"/>
<dbReference type="Pfam" id="PF08445">
    <property type="entry name" value="FR47"/>
    <property type="match status" value="1"/>
</dbReference>
<dbReference type="RefSeq" id="WP_122906896.1">
    <property type="nucleotide sequence ID" value="NZ_RHHS01000070.1"/>
</dbReference>
<dbReference type="SUPFAM" id="SSF55729">
    <property type="entry name" value="Acyl-CoA N-acyltransferases (Nat)"/>
    <property type="match status" value="1"/>
</dbReference>
<dbReference type="AlphaFoldDB" id="A0A3M8AKR8"/>
<proteinExistence type="predicted"/>
<dbReference type="InterPro" id="IPR000182">
    <property type="entry name" value="GNAT_dom"/>
</dbReference>
<keyword evidence="2" id="KW-0808">Transferase</keyword>
<dbReference type="PROSITE" id="PS51186">
    <property type="entry name" value="GNAT"/>
    <property type="match status" value="1"/>
</dbReference>
<keyword evidence="3" id="KW-1185">Reference proteome</keyword>
<dbReference type="Proteomes" id="UP000268829">
    <property type="component" value="Unassembled WGS sequence"/>
</dbReference>
<sequence length="260" mass="28923">MILPMNHEQVSALAPISLEQSYILYGNMTLRAERSLFAADVEEGELLAVGSYLQGMPFHAFSMQLFSAEEDYDVTEMLNYFRQHPALNLAVGQNGVCAVPHDCLRRVTIPGTLSQREMLLMKLVRPEKLLAQGDSRLLASSEAEAAVGLAQQIGMISFRAEEVAEMPHIALFSEQDEPLAMAGFHVYEEAFVEIGNIGTSEKHRQKGLGTQITSDISRLGLKKSPNVYLMVFADNPQAIRVYEKLGYETVSRYAFVEFAL</sequence>
<comment type="caution">
    <text evidence="2">The sequence shown here is derived from an EMBL/GenBank/DDBJ whole genome shotgun (WGS) entry which is preliminary data.</text>
</comment>
<name>A0A3M8AKR8_9BACL</name>
<evidence type="ECO:0000313" key="3">
    <source>
        <dbReference type="Proteomes" id="UP000268829"/>
    </source>
</evidence>
<reference evidence="2 3" key="1">
    <citation type="submission" date="2018-10" db="EMBL/GenBank/DDBJ databases">
        <title>Phylogenomics of Brevibacillus.</title>
        <authorList>
            <person name="Dunlap C."/>
        </authorList>
    </citation>
    <scope>NUCLEOTIDE SEQUENCE [LARGE SCALE GENOMIC DNA]</scope>
    <source>
        <strain evidence="2 3">DSM 100115</strain>
    </source>
</reference>
<dbReference type="EMBL" id="RHHS01000070">
    <property type="protein sequence ID" value="RNB51217.1"/>
    <property type="molecule type" value="Genomic_DNA"/>
</dbReference>
<organism evidence="2 3">
    <name type="scientific">Brevibacillus gelatini</name>
    <dbReference type="NCBI Taxonomy" id="1655277"/>
    <lineage>
        <taxon>Bacteria</taxon>
        <taxon>Bacillati</taxon>
        <taxon>Bacillota</taxon>
        <taxon>Bacilli</taxon>
        <taxon>Bacillales</taxon>
        <taxon>Paenibacillaceae</taxon>
        <taxon>Brevibacillus</taxon>
    </lineage>
</organism>